<dbReference type="AlphaFoldDB" id="A0A443R1T0"/>
<dbReference type="InterPro" id="IPR019384">
    <property type="entry name" value="FHIP"/>
</dbReference>
<dbReference type="Pfam" id="PF10257">
    <property type="entry name" value="RAI16-like"/>
    <property type="match status" value="1"/>
</dbReference>
<gene>
    <name evidence="3" type="ORF">B4U79_11350</name>
</gene>
<dbReference type="PANTHER" id="PTHR21705">
    <property type="entry name" value="RAI16 PROTEIN-RELATED"/>
    <property type="match status" value="1"/>
</dbReference>
<evidence type="ECO:0000256" key="1">
    <source>
        <dbReference type="ARBA" id="ARBA00024336"/>
    </source>
</evidence>
<accession>A0A443R1T0</accession>
<keyword evidence="4" id="KW-1185">Reference proteome</keyword>
<dbReference type="STRING" id="1965070.A0A443R1T0"/>
<dbReference type="Pfam" id="PF19314">
    <property type="entry name" value="DUF5917"/>
    <property type="match status" value="1"/>
</dbReference>
<protein>
    <recommendedName>
        <fullName evidence="2">FHF complex subunit HOOK-interacting protein C-terminal domain-containing protein</fullName>
    </recommendedName>
</protein>
<comment type="caution">
    <text evidence="3">The sequence shown here is derived from an EMBL/GenBank/DDBJ whole genome shotgun (WGS) entry which is preliminary data.</text>
</comment>
<evidence type="ECO:0000313" key="3">
    <source>
        <dbReference type="EMBL" id="RWS09224.1"/>
    </source>
</evidence>
<organism evidence="3 4">
    <name type="scientific">Dinothrombium tinctorium</name>
    <dbReference type="NCBI Taxonomy" id="1965070"/>
    <lineage>
        <taxon>Eukaryota</taxon>
        <taxon>Metazoa</taxon>
        <taxon>Ecdysozoa</taxon>
        <taxon>Arthropoda</taxon>
        <taxon>Chelicerata</taxon>
        <taxon>Arachnida</taxon>
        <taxon>Acari</taxon>
        <taxon>Acariformes</taxon>
        <taxon>Trombidiformes</taxon>
        <taxon>Prostigmata</taxon>
        <taxon>Anystina</taxon>
        <taxon>Parasitengona</taxon>
        <taxon>Trombidioidea</taxon>
        <taxon>Trombidiidae</taxon>
        <taxon>Dinothrombium</taxon>
    </lineage>
</organism>
<evidence type="ECO:0000259" key="2">
    <source>
        <dbReference type="Pfam" id="PF19314"/>
    </source>
</evidence>
<feature type="domain" description="FHF complex subunit HOOK-interacting protein C-terminal" evidence="2">
    <location>
        <begin position="523"/>
        <end position="615"/>
    </location>
</feature>
<dbReference type="Pfam" id="PF19311">
    <property type="entry name" value="KELAA"/>
    <property type="match status" value="1"/>
</dbReference>
<sequence length="658" mass="74362">MFNRVSNVILEAIAPPLPLKDDFCWHWNKVTTFYVDKDNRTAKNAVEQTSLPNHLHAMVCLLLQEEEQHGEQTDEYSLGPCFEFFFESKVLNKLTTLAQSDVPPGICQQLVASPYEESEVEFLNCIAVRIRDNENLLTCYTREKFPLITALTSLLMSADNDVSTKAGDALLCLLSVCKENEAEIIVNETTFCTKVIERLIELYLSIPKSLTPEEVESSTTATLLSDYNVNISAFSSAARKYLCFFRWFVFCDMVANETNCQLLTDAFLIQFKEQFLRLIASDLCENNIQTATFTTVLISNCLRNVGNLLTANIGEYFCSQGSENIASLLTVLIERCSVLVEGSSLQEADDNRRERHNLCISTMQLFEEILSKPSEKILNDLVIRFVASRGYYSVEANVSELLRSEDFDSLVFAEKSGGASPGSSPTNNFFSPNSHIHRILQFFMRLVPDELKSAENESEPGYESYISEAQKHFNDCVAVCENWSWKKNENCGESGAEVVNTSEDETTSAESQPEADRFDRFYEGDFLSMLFTNLENMVHLPYDVNLQVTSLLSKLALFPERHLNEYLLDPTIPLTKNSRSLFTVLHKVVDELQVKVQGVGNLQLKLRLTRNLLLGNNEDISVKTIDESNSKTLEALIVIEEFCKELAALAFVKYHNSL</sequence>
<dbReference type="OrthoDB" id="5350595at2759"/>
<name>A0A443R1T0_9ACAR</name>
<proteinExistence type="inferred from homology"/>
<dbReference type="Proteomes" id="UP000285301">
    <property type="component" value="Unassembled WGS sequence"/>
</dbReference>
<dbReference type="InterPro" id="IPR045669">
    <property type="entry name" value="FHIP_C"/>
</dbReference>
<dbReference type="PANTHER" id="PTHR21705:SF12">
    <property type="entry name" value="FHF COMPLEX SUBUNIT HOOK-INTERACTING PROTEIN C-TERMINAL DOMAIN-CONTAINING PROTEIN"/>
    <property type="match status" value="1"/>
</dbReference>
<dbReference type="InterPro" id="IPR045668">
    <property type="entry name" value="FHIP_KELAA_motif"/>
</dbReference>
<evidence type="ECO:0000313" key="4">
    <source>
        <dbReference type="Proteomes" id="UP000285301"/>
    </source>
</evidence>
<dbReference type="EMBL" id="NCKU01002605">
    <property type="protein sequence ID" value="RWS09224.1"/>
    <property type="molecule type" value="Genomic_DNA"/>
</dbReference>
<comment type="similarity">
    <text evidence="1">Belongs to the FHIP family.</text>
</comment>
<reference evidence="3 4" key="1">
    <citation type="journal article" date="2018" name="Gigascience">
        <title>Genomes of trombidid mites reveal novel predicted allergens and laterally-transferred genes associated with secondary metabolism.</title>
        <authorList>
            <person name="Dong X."/>
            <person name="Chaisiri K."/>
            <person name="Xia D."/>
            <person name="Armstrong S.D."/>
            <person name="Fang Y."/>
            <person name="Donnelly M.J."/>
            <person name="Kadowaki T."/>
            <person name="McGarry J.W."/>
            <person name="Darby A.C."/>
            <person name="Makepeace B.L."/>
        </authorList>
    </citation>
    <scope>NUCLEOTIDE SEQUENCE [LARGE SCALE GENOMIC DNA]</scope>
    <source>
        <strain evidence="3">UoL-WK</strain>
    </source>
</reference>